<accession>A0A9W8ECY5</accession>
<feature type="chain" id="PRO_5040840722" evidence="3">
    <location>
        <begin position="20"/>
        <end position="123"/>
    </location>
</feature>
<sequence length="123" mass="14181">MLMTIILSVAAVFHRYSQPKPEPPIHDSKLEKELVERDTLLTRYEAQITAQERKLAEQRKLLAQKNAQISALKAEKIQLFDRLNANESAISAYHSRQATRFPSSLPRHAMKKSDLPKYQRPSK</sequence>
<comment type="caution">
    <text evidence="4">The sequence shown here is derived from an EMBL/GenBank/DDBJ whole genome shotgun (WGS) entry which is preliminary data.</text>
</comment>
<organism evidence="4 5">
    <name type="scientific">Dimargaris verticillata</name>
    <dbReference type="NCBI Taxonomy" id="2761393"/>
    <lineage>
        <taxon>Eukaryota</taxon>
        <taxon>Fungi</taxon>
        <taxon>Fungi incertae sedis</taxon>
        <taxon>Zoopagomycota</taxon>
        <taxon>Kickxellomycotina</taxon>
        <taxon>Dimargaritomycetes</taxon>
        <taxon>Dimargaritales</taxon>
        <taxon>Dimargaritaceae</taxon>
        <taxon>Dimargaris</taxon>
    </lineage>
</organism>
<keyword evidence="1" id="KW-0175">Coiled coil</keyword>
<evidence type="ECO:0000256" key="3">
    <source>
        <dbReference type="SAM" id="SignalP"/>
    </source>
</evidence>
<feature type="region of interest" description="Disordered" evidence="2">
    <location>
        <begin position="97"/>
        <end position="123"/>
    </location>
</feature>
<evidence type="ECO:0000256" key="2">
    <source>
        <dbReference type="SAM" id="MobiDB-lite"/>
    </source>
</evidence>
<reference evidence="4" key="1">
    <citation type="submission" date="2022-07" db="EMBL/GenBank/DDBJ databases">
        <title>Phylogenomic reconstructions and comparative analyses of Kickxellomycotina fungi.</title>
        <authorList>
            <person name="Reynolds N.K."/>
            <person name="Stajich J.E."/>
            <person name="Barry K."/>
            <person name="Grigoriev I.V."/>
            <person name="Crous P."/>
            <person name="Smith M.E."/>
        </authorList>
    </citation>
    <scope>NUCLEOTIDE SEQUENCE</scope>
    <source>
        <strain evidence="4">RSA 567</strain>
    </source>
</reference>
<evidence type="ECO:0000313" key="4">
    <source>
        <dbReference type="EMBL" id="KAJ1978705.1"/>
    </source>
</evidence>
<dbReference type="OrthoDB" id="10355290at2759"/>
<name>A0A9W8ECY5_9FUNG</name>
<proteinExistence type="predicted"/>
<dbReference type="AlphaFoldDB" id="A0A9W8ECY5"/>
<keyword evidence="3" id="KW-0732">Signal</keyword>
<evidence type="ECO:0000256" key="1">
    <source>
        <dbReference type="SAM" id="Coils"/>
    </source>
</evidence>
<gene>
    <name evidence="4" type="ORF">H4R34_003099</name>
</gene>
<keyword evidence="5" id="KW-1185">Reference proteome</keyword>
<feature type="signal peptide" evidence="3">
    <location>
        <begin position="1"/>
        <end position="19"/>
    </location>
</feature>
<evidence type="ECO:0000313" key="5">
    <source>
        <dbReference type="Proteomes" id="UP001151582"/>
    </source>
</evidence>
<dbReference type="Proteomes" id="UP001151582">
    <property type="component" value="Unassembled WGS sequence"/>
</dbReference>
<feature type="coiled-coil region" evidence="1">
    <location>
        <begin position="41"/>
        <end position="75"/>
    </location>
</feature>
<dbReference type="EMBL" id="JANBQB010000260">
    <property type="protein sequence ID" value="KAJ1978705.1"/>
    <property type="molecule type" value="Genomic_DNA"/>
</dbReference>
<protein>
    <submittedName>
        <fullName evidence="4">Uncharacterized protein</fullName>
    </submittedName>
</protein>